<keyword evidence="4" id="KW-1185">Reference proteome</keyword>
<dbReference type="Proteomes" id="UP000011518">
    <property type="component" value="Unassembled WGS sequence"/>
</dbReference>
<dbReference type="EMBL" id="KB320776">
    <property type="protein sequence ID" value="ELW63440.1"/>
    <property type="molecule type" value="Genomic_DNA"/>
</dbReference>
<evidence type="ECO:0000313" key="3">
    <source>
        <dbReference type="EMBL" id="ELW63440.1"/>
    </source>
</evidence>
<dbReference type="InParanoid" id="L9KKG0"/>
<evidence type="ECO:0000256" key="2">
    <source>
        <dbReference type="SAM" id="SignalP"/>
    </source>
</evidence>
<gene>
    <name evidence="3" type="ORF">TREES_T100016070</name>
</gene>
<name>L9KKG0_TUPCH</name>
<feature type="chain" id="PRO_5003999558" evidence="2">
    <location>
        <begin position="26"/>
        <end position="416"/>
    </location>
</feature>
<evidence type="ECO:0000313" key="4">
    <source>
        <dbReference type="Proteomes" id="UP000011518"/>
    </source>
</evidence>
<feature type="signal peptide" evidence="2">
    <location>
        <begin position="1"/>
        <end position="25"/>
    </location>
</feature>
<reference evidence="4" key="2">
    <citation type="journal article" date="2013" name="Nat. Commun.">
        <title>Genome of the Chinese tree shrew.</title>
        <authorList>
            <person name="Fan Y."/>
            <person name="Huang Z.Y."/>
            <person name="Cao C.C."/>
            <person name="Chen C.S."/>
            <person name="Chen Y.X."/>
            <person name="Fan D.D."/>
            <person name="He J."/>
            <person name="Hou H.L."/>
            <person name="Hu L."/>
            <person name="Hu X.T."/>
            <person name="Jiang X.T."/>
            <person name="Lai R."/>
            <person name="Lang Y.S."/>
            <person name="Liang B."/>
            <person name="Liao S.G."/>
            <person name="Mu D."/>
            <person name="Ma Y.Y."/>
            <person name="Niu Y.Y."/>
            <person name="Sun X.Q."/>
            <person name="Xia J.Q."/>
            <person name="Xiao J."/>
            <person name="Xiong Z.Q."/>
            <person name="Xu L."/>
            <person name="Yang L."/>
            <person name="Zhang Y."/>
            <person name="Zhao W."/>
            <person name="Zhao X.D."/>
            <person name="Zheng Y.T."/>
            <person name="Zhou J.M."/>
            <person name="Zhu Y.B."/>
            <person name="Zhang G.J."/>
            <person name="Wang J."/>
            <person name="Yao Y.G."/>
        </authorList>
    </citation>
    <scope>NUCLEOTIDE SEQUENCE [LARGE SCALE GENOMIC DNA]</scope>
</reference>
<evidence type="ECO:0000256" key="1">
    <source>
        <dbReference type="SAM" id="MobiDB-lite"/>
    </source>
</evidence>
<organism evidence="3 4">
    <name type="scientific">Tupaia chinensis</name>
    <name type="common">Chinese tree shrew</name>
    <name type="synonym">Tupaia belangeri chinensis</name>
    <dbReference type="NCBI Taxonomy" id="246437"/>
    <lineage>
        <taxon>Eukaryota</taxon>
        <taxon>Metazoa</taxon>
        <taxon>Chordata</taxon>
        <taxon>Craniata</taxon>
        <taxon>Vertebrata</taxon>
        <taxon>Euteleostomi</taxon>
        <taxon>Mammalia</taxon>
        <taxon>Eutheria</taxon>
        <taxon>Euarchontoglires</taxon>
        <taxon>Scandentia</taxon>
        <taxon>Tupaiidae</taxon>
        <taxon>Tupaia</taxon>
    </lineage>
</organism>
<accession>L9KKG0</accession>
<proteinExistence type="predicted"/>
<keyword evidence="2" id="KW-0732">Signal</keyword>
<reference evidence="4" key="1">
    <citation type="submission" date="2012-07" db="EMBL/GenBank/DDBJ databases">
        <title>Genome of the Chinese tree shrew, a rising model animal genetically related to primates.</title>
        <authorList>
            <person name="Zhang G."/>
            <person name="Fan Y."/>
            <person name="Yao Y."/>
            <person name="Huang Z."/>
        </authorList>
    </citation>
    <scope>NUCLEOTIDE SEQUENCE [LARGE SCALE GENOMIC DNA]</scope>
</reference>
<dbReference type="AlphaFoldDB" id="L9KKG0"/>
<feature type="compositionally biased region" description="Polar residues" evidence="1">
    <location>
        <begin position="83"/>
        <end position="94"/>
    </location>
</feature>
<sequence>MATTVSTVTIPALATVITMAVPAATIPVTATTTTTVTTTPVTLGTTAASMPWLPAHIEPSSVRPASPDWDSPPGFLGSEAALGSTSSPHSQNPQPVLLGQPGQEPGAGLLSAGCCGRSWQLPTLFGRMVPLVKPQHCSGLVHAPWWEAGRYPSRLAGHGLLAQPRGPCTAVPAPWKALPLDVPYYCSLLLSVSLLRKPDGPGSGAEEQEVPCEGSAWLILEDSPPEAGLPQVPRASQQDWGVRSLGLYTEQQPGVAGQASLGWCDSGDHVPCRNIRQAWGHGGTKQDSGPTWAPQRTVRCLGQPSASTQVYPLTSCITPSAPVWAEHPGFPIQGSQMGRSHPSFRPRVPELYAAMVRYEQGWASGLSSRPGAQASTCFCTHTPALTGRSHTLSFVSLCPVSPGGPCCVEQALAHTT</sequence>
<feature type="region of interest" description="Disordered" evidence="1">
    <location>
        <begin position="58"/>
        <end position="103"/>
    </location>
</feature>
<protein>
    <submittedName>
        <fullName evidence="3">Uncharacterized protein</fullName>
    </submittedName>
</protein>